<sequence>MQLEESKYNIKEPLTDLIYELDETSTDKLNREILLELKKCLSNVIFQKEYTYTRITEYLAHMYESINGNAVIIAALDQIKKMDEYTFTHSINTAFYSMFIAIWMGLSDQSIINATQAGLLHDIGKIYIPGEILNKKGRLTNEEYEEIQKHPLYGYFLLNEFTEFNLDVKRAVLFHHERIDASGYPLNAESDYVGVLPKIVAVADVYDAMTTDRVYKKGLKPIDAIEYLSDTGRKTLDERVLRLFLGNIPVYDFKQTSMAKH</sequence>
<accession>A0ABR6WRJ9</accession>
<dbReference type="SUPFAM" id="SSF109604">
    <property type="entry name" value="HD-domain/PDEase-like"/>
    <property type="match status" value="1"/>
</dbReference>
<gene>
    <name evidence="2" type="ORF">GH808_02040</name>
</gene>
<dbReference type="CDD" id="cd00077">
    <property type="entry name" value="HDc"/>
    <property type="match status" value="1"/>
</dbReference>
<proteinExistence type="predicted"/>
<dbReference type="RefSeq" id="WP_186841143.1">
    <property type="nucleotide sequence ID" value="NZ_WJBC01000002.1"/>
</dbReference>
<dbReference type="PROSITE" id="PS51832">
    <property type="entry name" value="HD_GYP"/>
    <property type="match status" value="1"/>
</dbReference>
<dbReference type="EMBL" id="WJBC01000002">
    <property type="protein sequence ID" value="MBC3803225.1"/>
    <property type="molecule type" value="Genomic_DNA"/>
</dbReference>
<feature type="domain" description="HD-GYP" evidence="1">
    <location>
        <begin position="64"/>
        <end position="260"/>
    </location>
</feature>
<dbReference type="PANTHER" id="PTHR43155:SF2">
    <property type="entry name" value="CYCLIC DI-GMP PHOSPHODIESTERASE PA4108"/>
    <property type="match status" value="1"/>
</dbReference>
<dbReference type="Pfam" id="PF13487">
    <property type="entry name" value="HD_5"/>
    <property type="match status" value="1"/>
</dbReference>
<dbReference type="InterPro" id="IPR037522">
    <property type="entry name" value="HD_GYP_dom"/>
</dbReference>
<dbReference type="Proteomes" id="UP000603234">
    <property type="component" value="Unassembled WGS sequence"/>
</dbReference>
<dbReference type="PANTHER" id="PTHR43155">
    <property type="entry name" value="CYCLIC DI-GMP PHOSPHODIESTERASE PA4108-RELATED"/>
    <property type="match status" value="1"/>
</dbReference>
<evidence type="ECO:0000313" key="3">
    <source>
        <dbReference type="Proteomes" id="UP000603234"/>
    </source>
</evidence>
<evidence type="ECO:0000313" key="2">
    <source>
        <dbReference type="EMBL" id="MBC3803225.1"/>
    </source>
</evidence>
<name>A0ABR6WRJ9_9FIRM</name>
<comment type="caution">
    <text evidence="2">The sequence shown here is derived from an EMBL/GenBank/DDBJ whole genome shotgun (WGS) entry which is preliminary data.</text>
</comment>
<reference evidence="2 3" key="1">
    <citation type="journal article" date="2020" name="mSystems">
        <title>Defining Genomic and Predicted Metabolic Features of the Acetobacterium Genus.</title>
        <authorList>
            <person name="Ross D.E."/>
            <person name="Marshall C.W."/>
            <person name="Gulliver D."/>
            <person name="May H.D."/>
            <person name="Norman R.S."/>
        </authorList>
    </citation>
    <scope>NUCLEOTIDE SEQUENCE [LARGE SCALE GENOMIC DNA]</scope>
    <source>
        <strain evidence="2 3">DSM 8238</strain>
    </source>
</reference>
<keyword evidence="3" id="KW-1185">Reference proteome</keyword>
<evidence type="ECO:0000259" key="1">
    <source>
        <dbReference type="PROSITE" id="PS51832"/>
    </source>
</evidence>
<protein>
    <submittedName>
        <fullName evidence="2">HD domain-containing protein</fullName>
    </submittedName>
</protein>
<organism evidence="2 3">
    <name type="scientific">Acetobacterium fimetarium</name>
    <dbReference type="NCBI Taxonomy" id="52691"/>
    <lineage>
        <taxon>Bacteria</taxon>
        <taxon>Bacillati</taxon>
        <taxon>Bacillota</taxon>
        <taxon>Clostridia</taxon>
        <taxon>Eubacteriales</taxon>
        <taxon>Eubacteriaceae</taxon>
        <taxon>Acetobacterium</taxon>
    </lineage>
</organism>
<dbReference type="SMART" id="SM00471">
    <property type="entry name" value="HDc"/>
    <property type="match status" value="1"/>
</dbReference>
<dbReference type="Gene3D" id="1.10.3210.10">
    <property type="entry name" value="Hypothetical protein af1432"/>
    <property type="match status" value="1"/>
</dbReference>
<dbReference type="InterPro" id="IPR003607">
    <property type="entry name" value="HD/PDEase_dom"/>
</dbReference>